<reference evidence="9 10" key="1">
    <citation type="journal article" date="2016" name="Mol. Biol. Evol.">
        <title>Comparative Genomics of Early-Diverging Mushroom-Forming Fungi Provides Insights into the Origins of Lignocellulose Decay Capabilities.</title>
        <authorList>
            <person name="Nagy L.G."/>
            <person name="Riley R."/>
            <person name="Tritt A."/>
            <person name="Adam C."/>
            <person name="Daum C."/>
            <person name="Floudas D."/>
            <person name="Sun H."/>
            <person name="Yadav J.S."/>
            <person name="Pangilinan J."/>
            <person name="Larsson K.H."/>
            <person name="Matsuura K."/>
            <person name="Barry K."/>
            <person name="Labutti K."/>
            <person name="Kuo R."/>
            <person name="Ohm R.A."/>
            <person name="Bhattacharya S.S."/>
            <person name="Shirouzu T."/>
            <person name="Yoshinaga Y."/>
            <person name="Martin F.M."/>
            <person name="Grigoriev I.V."/>
            <person name="Hibbett D.S."/>
        </authorList>
    </citation>
    <scope>NUCLEOTIDE SEQUENCE [LARGE SCALE GENOMIC DNA]</scope>
    <source>
        <strain evidence="9 10">HHB10207 ss-3</strain>
    </source>
</reference>
<feature type="transmembrane region" description="Helical" evidence="7">
    <location>
        <begin position="133"/>
        <end position="150"/>
    </location>
</feature>
<sequence>MTLQFGSFSDQVLSIARRAVSQQGGLLNGQDPTAVNTSDPLRLWIIQMGIIVTLCQLLALAFKKIRQPKVIAEVIAGIILGPTAMGRVPGFTQHIFPQQSVSYLSLTANIGLVLFLFLVGLEIDTTIVRRNARISGTIATGMILSFGIGAGMSKPLYDHFINPSTSYGHFLLFTGVSYSITAFPVLCRILTALNLLDTRVGLCVLSAGVANDVIGWILLALAIALVNAGSGLTALWVLLCVAGWALVLFFPVRWALHWFARRSGSIESGPTVFFMTVTMLLVFASAFFTDVIGVQAIFGGFLVGMIVPRDNGLAIALTEKLEDMVSIIFLPLYFTFSGLSTNLGLLNTGTIWGFVFAVVFTDWAGKFVGAGLTSRAVGFKWREAATIGSLMSCKGLVELIVLNIGLQAKILTQQVFSLFVLEALILTFATSPIVEWLYPPHLRVRAIGGDLSNARKERRKSMDTDKHSSIATLISTKTHFTIVLDKLEHLPSIMTITQLIRPASSSSSVVSEKEADHLPPVVDALRLIELSDRTSALMKSSQTDALMQADPLLSIFRTFGELNDVPVSSSLVVVTQENFATSVADHASDHNSDLVFIPWTPPSFSSAGASTVDLAGSASQMSAFDFFKASGINDNPSMALQSRFIRGVFSRSPVDVALFLDRRPTTESARHSRQHVILPFFGGPDDRLALEFVVQICASSKTTATIVRYSKIEGESESSVEAPTKTHIPDFGRHHEASMTFPDTVYGAANTTMRLQSETADNILWNNFTGPNVSPTPALSRIDFSTTSTPTPLKSVIELVSSEQARRNRLDGRLLIVTGRSRWLAVESHQAELDAIVRDLGGIGQEFRKTVGDVASALVVTGSQDGLIVMQAANVPT</sequence>
<dbReference type="Pfam" id="PF00999">
    <property type="entry name" value="Na_H_Exchanger"/>
    <property type="match status" value="1"/>
</dbReference>
<dbReference type="Proteomes" id="UP000076798">
    <property type="component" value="Unassembled WGS sequence"/>
</dbReference>
<dbReference type="PANTHER" id="PTHR32468">
    <property type="entry name" value="CATION/H + ANTIPORTER"/>
    <property type="match status" value="1"/>
</dbReference>
<evidence type="ECO:0000313" key="9">
    <source>
        <dbReference type="EMBL" id="KZT34361.1"/>
    </source>
</evidence>
<feature type="transmembrane region" description="Helical" evidence="7">
    <location>
        <begin position="351"/>
        <end position="372"/>
    </location>
</feature>
<feature type="transmembrane region" description="Helical" evidence="7">
    <location>
        <begin position="170"/>
        <end position="190"/>
    </location>
</feature>
<feature type="transmembrane region" description="Helical" evidence="7">
    <location>
        <begin position="74"/>
        <end position="96"/>
    </location>
</feature>
<comment type="subcellular location">
    <subcellularLocation>
        <location evidence="1">Membrane</location>
        <topology evidence="1">Multi-pass membrane protein</topology>
    </subcellularLocation>
</comment>
<dbReference type="InterPro" id="IPR038770">
    <property type="entry name" value="Na+/solute_symporter_sf"/>
</dbReference>
<dbReference type="Gene3D" id="1.20.1530.20">
    <property type="match status" value="1"/>
</dbReference>
<gene>
    <name evidence="9" type="ORF">SISSUDRAFT_1115153</name>
</gene>
<evidence type="ECO:0000256" key="6">
    <source>
        <dbReference type="ARBA" id="ARBA00023136"/>
    </source>
</evidence>
<keyword evidence="2" id="KW-0813">Transport</keyword>
<accession>A0A165ZJL1</accession>
<dbReference type="GO" id="GO:0016020">
    <property type="term" value="C:membrane"/>
    <property type="evidence" value="ECO:0007669"/>
    <property type="project" value="UniProtKB-SubCell"/>
</dbReference>
<feature type="domain" description="Cation/H+ exchanger transmembrane" evidence="8">
    <location>
        <begin position="52"/>
        <end position="436"/>
    </location>
</feature>
<dbReference type="STRING" id="1314776.A0A165ZJL1"/>
<keyword evidence="3 7" id="KW-0812">Transmembrane</keyword>
<keyword evidence="6 7" id="KW-0472">Membrane</keyword>
<dbReference type="EMBL" id="KV428185">
    <property type="protein sequence ID" value="KZT34361.1"/>
    <property type="molecule type" value="Genomic_DNA"/>
</dbReference>
<dbReference type="GO" id="GO:1902600">
    <property type="term" value="P:proton transmembrane transport"/>
    <property type="evidence" value="ECO:0007669"/>
    <property type="project" value="InterPro"/>
</dbReference>
<name>A0A165ZJL1_9AGAM</name>
<evidence type="ECO:0000256" key="3">
    <source>
        <dbReference type="ARBA" id="ARBA00022692"/>
    </source>
</evidence>
<keyword evidence="4 7" id="KW-1133">Transmembrane helix</keyword>
<feature type="transmembrane region" description="Helical" evidence="7">
    <location>
        <begin position="384"/>
        <end position="404"/>
    </location>
</feature>
<evidence type="ECO:0000256" key="5">
    <source>
        <dbReference type="ARBA" id="ARBA00023065"/>
    </source>
</evidence>
<evidence type="ECO:0000256" key="2">
    <source>
        <dbReference type="ARBA" id="ARBA00022448"/>
    </source>
</evidence>
<dbReference type="InterPro" id="IPR050794">
    <property type="entry name" value="CPA2_transporter"/>
</dbReference>
<dbReference type="InterPro" id="IPR006153">
    <property type="entry name" value="Cation/H_exchanger_TM"/>
</dbReference>
<dbReference type="PANTHER" id="PTHR32468:SF0">
    <property type="entry name" value="K(+)_H(+) ANTIPORTER 1"/>
    <property type="match status" value="1"/>
</dbReference>
<proteinExistence type="predicted"/>
<feature type="transmembrane region" description="Helical" evidence="7">
    <location>
        <begin position="41"/>
        <end position="62"/>
    </location>
</feature>
<keyword evidence="5" id="KW-0406">Ion transport</keyword>
<feature type="transmembrane region" description="Helical" evidence="7">
    <location>
        <begin position="416"/>
        <end position="438"/>
    </location>
</feature>
<evidence type="ECO:0000256" key="1">
    <source>
        <dbReference type="ARBA" id="ARBA00004141"/>
    </source>
</evidence>
<dbReference type="GO" id="GO:0015297">
    <property type="term" value="F:antiporter activity"/>
    <property type="evidence" value="ECO:0007669"/>
    <property type="project" value="InterPro"/>
</dbReference>
<organism evidence="9 10">
    <name type="scientific">Sistotremastrum suecicum HHB10207 ss-3</name>
    <dbReference type="NCBI Taxonomy" id="1314776"/>
    <lineage>
        <taxon>Eukaryota</taxon>
        <taxon>Fungi</taxon>
        <taxon>Dikarya</taxon>
        <taxon>Basidiomycota</taxon>
        <taxon>Agaricomycotina</taxon>
        <taxon>Agaricomycetes</taxon>
        <taxon>Sistotremastrales</taxon>
        <taxon>Sistotremastraceae</taxon>
        <taxon>Sistotremastrum</taxon>
    </lineage>
</organism>
<evidence type="ECO:0000313" key="10">
    <source>
        <dbReference type="Proteomes" id="UP000076798"/>
    </source>
</evidence>
<feature type="transmembrane region" description="Helical" evidence="7">
    <location>
        <begin position="234"/>
        <end position="256"/>
    </location>
</feature>
<dbReference type="AlphaFoldDB" id="A0A165ZJL1"/>
<evidence type="ECO:0000256" key="7">
    <source>
        <dbReference type="SAM" id="Phobius"/>
    </source>
</evidence>
<feature type="transmembrane region" description="Helical" evidence="7">
    <location>
        <begin position="268"/>
        <end position="288"/>
    </location>
</feature>
<feature type="transmembrane region" description="Helical" evidence="7">
    <location>
        <begin position="324"/>
        <end position="345"/>
    </location>
</feature>
<protein>
    <recommendedName>
        <fullName evidence="8">Cation/H+ exchanger transmembrane domain-containing protein</fullName>
    </recommendedName>
</protein>
<dbReference type="OrthoDB" id="2687058at2759"/>
<evidence type="ECO:0000256" key="4">
    <source>
        <dbReference type="ARBA" id="ARBA00022989"/>
    </source>
</evidence>
<feature type="transmembrane region" description="Helical" evidence="7">
    <location>
        <begin position="102"/>
        <end position="121"/>
    </location>
</feature>
<feature type="transmembrane region" description="Helical" evidence="7">
    <location>
        <begin position="202"/>
        <end position="228"/>
    </location>
</feature>
<keyword evidence="10" id="KW-1185">Reference proteome</keyword>
<evidence type="ECO:0000259" key="8">
    <source>
        <dbReference type="Pfam" id="PF00999"/>
    </source>
</evidence>